<evidence type="ECO:0000313" key="8">
    <source>
        <dbReference type="Proteomes" id="UP001566331"/>
    </source>
</evidence>
<evidence type="ECO:0000256" key="2">
    <source>
        <dbReference type="ARBA" id="ARBA00022448"/>
    </source>
</evidence>
<organism evidence="7 8">
    <name type="scientific">Luteimonas salinilitoris</name>
    <dbReference type="NCBI Taxonomy" id="3237697"/>
    <lineage>
        <taxon>Bacteria</taxon>
        <taxon>Pseudomonadati</taxon>
        <taxon>Pseudomonadota</taxon>
        <taxon>Gammaproteobacteria</taxon>
        <taxon>Lysobacterales</taxon>
        <taxon>Lysobacteraceae</taxon>
        <taxon>Luteimonas</taxon>
    </lineage>
</organism>
<dbReference type="InterPro" id="IPR036942">
    <property type="entry name" value="Beta-barrel_TonB_sf"/>
</dbReference>
<dbReference type="Gene3D" id="2.40.170.20">
    <property type="entry name" value="TonB-dependent receptor, beta-barrel domain"/>
    <property type="match status" value="1"/>
</dbReference>
<evidence type="ECO:0000256" key="3">
    <source>
        <dbReference type="ARBA" id="ARBA00022452"/>
    </source>
</evidence>
<evidence type="ECO:0000313" key="7">
    <source>
        <dbReference type="EMBL" id="MEZ0476342.1"/>
    </source>
</evidence>
<evidence type="ECO:0008006" key="9">
    <source>
        <dbReference type="Google" id="ProtNLM"/>
    </source>
</evidence>
<dbReference type="SUPFAM" id="SSF56935">
    <property type="entry name" value="Porins"/>
    <property type="match status" value="1"/>
</dbReference>
<dbReference type="Proteomes" id="UP001566331">
    <property type="component" value="Unassembled WGS sequence"/>
</dbReference>
<gene>
    <name evidence="7" type="ORF">AB6713_17235</name>
</gene>
<keyword evidence="2" id="KW-0813">Transport</keyword>
<dbReference type="PANTHER" id="PTHR32552:SF82">
    <property type="entry name" value="FCUA PROTEIN"/>
    <property type="match status" value="1"/>
</dbReference>
<evidence type="ECO:0000256" key="6">
    <source>
        <dbReference type="ARBA" id="ARBA00023237"/>
    </source>
</evidence>
<keyword evidence="5" id="KW-0472">Membrane</keyword>
<keyword evidence="4" id="KW-0812">Transmembrane</keyword>
<dbReference type="InterPro" id="IPR039426">
    <property type="entry name" value="TonB-dep_rcpt-like"/>
</dbReference>
<comment type="caution">
    <text evidence="7">The sequence shown here is derived from an EMBL/GenBank/DDBJ whole genome shotgun (WGS) entry which is preliminary data.</text>
</comment>
<name>A0ABV4HXD1_9GAMM</name>
<dbReference type="PANTHER" id="PTHR32552">
    <property type="entry name" value="FERRICHROME IRON RECEPTOR-RELATED"/>
    <property type="match status" value="1"/>
</dbReference>
<dbReference type="EMBL" id="JBFWIC010000032">
    <property type="protein sequence ID" value="MEZ0476342.1"/>
    <property type="molecule type" value="Genomic_DNA"/>
</dbReference>
<comment type="subcellular location">
    <subcellularLocation>
        <location evidence="1">Cell outer membrane</location>
        <topology evidence="1">Multi-pass membrane protein</topology>
    </subcellularLocation>
</comment>
<keyword evidence="6" id="KW-0998">Cell outer membrane</keyword>
<keyword evidence="8" id="KW-1185">Reference proteome</keyword>
<proteinExistence type="predicted"/>
<sequence>MHGARSWLFSRSAVRADAIAPLSRLGGIVLTFAAAAPAAAQDNAVTSAADAFGERVGIEQSGLYTESQVRGFDLNDSGAYRIDDAYFSRAQALDDTILAGVSVRVGVNAARLPYPAPSGVVNYRLREAGPTNELRVGGGFRDFGTRVVQGDVSWRAGAFSLAGGVVWRPVWHLAQGYRGSGINGGAVVGWNVAPGHRLRVFGSVNDREYDGDYAVIPTAGAIPPNLRKLHQYSPEWARTVATTTNLGLLYRGELHGFTVDASAFRSVFSLDNADNTLISSDAQGNATATTLRTPKRDYRVSNTGEIRLGRAFDTGDFGNHVTLSLRGRDTTTELASSLAIPLGAFDLATGDPPDMPERPWSGTRGEDTVTQTTASAGYGLTWRDRIQLRLAAHRTRYHKTVLSTSGATSERLSETTHYNASAVVNLSDRAAVFGSWVTGLEESGSAPASAINREEVLPPVEAEQFELGARYALSPRLTLIGALFDVSKPSQGFRLDRTFGVVGEVRHRGFEASIAGELTPETSILAGVVAFESELTGTLVDAGLVGSHDVGVSQRVANATIVRRFGRDWSLDATVSYMGERWADTANSFKAVTTLSLGLRHGFMLGGRRADLRILGSNLLGEEGYLVASSGLLSPVPPRTVRAVLTVALGAND</sequence>
<evidence type="ECO:0000256" key="1">
    <source>
        <dbReference type="ARBA" id="ARBA00004571"/>
    </source>
</evidence>
<keyword evidence="3" id="KW-1134">Transmembrane beta strand</keyword>
<protein>
    <recommendedName>
        <fullName evidence="9">TonB-dependent receptor</fullName>
    </recommendedName>
</protein>
<accession>A0ABV4HXD1</accession>
<evidence type="ECO:0000256" key="4">
    <source>
        <dbReference type="ARBA" id="ARBA00022692"/>
    </source>
</evidence>
<dbReference type="RefSeq" id="WP_370565626.1">
    <property type="nucleotide sequence ID" value="NZ_JBFWIB010000020.1"/>
</dbReference>
<reference evidence="7 8" key="1">
    <citation type="submission" date="2024-07" db="EMBL/GenBank/DDBJ databases">
        <title>Luteimonas salilacus sp. nov., isolated from the shore soil of Salt Lake in Tibet of China.</title>
        <authorList>
            <person name="Zhang X."/>
            <person name="Li A."/>
        </authorList>
    </citation>
    <scope>NUCLEOTIDE SEQUENCE [LARGE SCALE GENOMIC DNA]</scope>
    <source>
        <strain evidence="7 8">B3-2-R+30</strain>
    </source>
</reference>
<evidence type="ECO:0000256" key="5">
    <source>
        <dbReference type="ARBA" id="ARBA00023136"/>
    </source>
</evidence>